<name>A0A6J6Q2D5_9ZZZZ</name>
<evidence type="ECO:0000256" key="3">
    <source>
        <dbReference type="ARBA" id="ARBA00022989"/>
    </source>
</evidence>
<evidence type="ECO:0000313" key="7">
    <source>
        <dbReference type="EMBL" id="CAB4703275.1"/>
    </source>
</evidence>
<evidence type="ECO:0000256" key="1">
    <source>
        <dbReference type="ARBA" id="ARBA00004141"/>
    </source>
</evidence>
<dbReference type="GO" id="GO:0055085">
    <property type="term" value="P:transmembrane transport"/>
    <property type="evidence" value="ECO:0007669"/>
    <property type="project" value="InterPro"/>
</dbReference>
<gene>
    <name evidence="7" type="ORF">UFOPK2648_00437</name>
    <name evidence="8" type="ORF">UFOPK3037_00454</name>
    <name evidence="9" type="ORF">UFOPK4097_01468</name>
    <name evidence="10" type="ORF">UFOPK4301_00661</name>
</gene>
<keyword evidence="3 5" id="KW-1133">Transmembrane helix</keyword>
<keyword evidence="2 5" id="KW-0812">Transmembrane</keyword>
<feature type="transmembrane region" description="Helical" evidence="5">
    <location>
        <begin position="51"/>
        <end position="68"/>
    </location>
</feature>
<reference evidence="7" key="1">
    <citation type="submission" date="2020-05" db="EMBL/GenBank/DDBJ databases">
        <authorList>
            <person name="Chiriac C."/>
            <person name="Salcher M."/>
            <person name="Ghai R."/>
            <person name="Kavagutti S V."/>
        </authorList>
    </citation>
    <scope>NUCLEOTIDE SEQUENCE</scope>
</reference>
<dbReference type="EMBL" id="CAEZYC010000015">
    <property type="protein sequence ID" value="CAB4703275.1"/>
    <property type="molecule type" value="Genomic_DNA"/>
</dbReference>
<dbReference type="EMBL" id="CAFBPK010000033">
    <property type="protein sequence ID" value="CAB5029120.1"/>
    <property type="molecule type" value="Genomic_DNA"/>
</dbReference>
<evidence type="ECO:0000256" key="5">
    <source>
        <dbReference type="SAM" id="Phobius"/>
    </source>
</evidence>
<sequence length="437" mass="44684">MANAIRRALPSIEDFREMVRTPRADLIAGLSVAVVALPLALAFGVSSGVGAAAGISTAIVAGITAALLGGSRVQVSGPTGAMTVVLIPIAAKFGPEAVFAVGFMAGIILLVLTFSGAAHAMRYIPASVIEGFTLGIAFLIGLQQIPMALGIKGDSSSVVLSALHAVRHWLAAPTYANITIALGSAVFILIIAKLRPALPAGIISVAAATAVVAYFKLDVATVGSIPSSLNWNGLPNFADLDLVPLLIPALSVAGLAAIEGLLCASVADSMADLTPHNPHQELLGQSAANLIAPLFGGVPATAAIARTAVNVRSGAQSRLAALSHSLILFLCVAIASNLVSQIPLAVLAGVLVATAIRMVDARKLQTLISETPHHLVIVPATAFATLFLDLVEAVTIGVLVAFVLSALQSRRNREAGEAEVEVIEAAVYHAIHQDDLE</sequence>
<evidence type="ECO:0000313" key="10">
    <source>
        <dbReference type="EMBL" id="CAB5048465.1"/>
    </source>
</evidence>
<proteinExistence type="predicted"/>
<organism evidence="7">
    <name type="scientific">freshwater metagenome</name>
    <dbReference type="NCBI Taxonomy" id="449393"/>
    <lineage>
        <taxon>unclassified sequences</taxon>
        <taxon>metagenomes</taxon>
        <taxon>ecological metagenomes</taxon>
    </lineage>
</organism>
<accession>A0A6J6Q2D5</accession>
<feature type="transmembrane region" description="Helical" evidence="5">
    <location>
        <begin position="97"/>
        <end position="116"/>
    </location>
</feature>
<comment type="subcellular location">
    <subcellularLocation>
        <location evidence="1">Membrane</location>
        <topology evidence="1">Multi-pass membrane protein</topology>
    </subcellularLocation>
</comment>
<evidence type="ECO:0000313" key="9">
    <source>
        <dbReference type="EMBL" id="CAB5029120.1"/>
    </source>
</evidence>
<feature type="transmembrane region" description="Helical" evidence="5">
    <location>
        <begin position="169"/>
        <end position="191"/>
    </location>
</feature>
<keyword evidence="4 5" id="KW-0472">Membrane</keyword>
<dbReference type="Pfam" id="PF00916">
    <property type="entry name" value="Sulfate_transp"/>
    <property type="match status" value="1"/>
</dbReference>
<evidence type="ECO:0000256" key="4">
    <source>
        <dbReference type="ARBA" id="ARBA00023136"/>
    </source>
</evidence>
<feature type="transmembrane region" description="Helical" evidence="5">
    <location>
        <begin position="26"/>
        <end position="45"/>
    </location>
</feature>
<evidence type="ECO:0000313" key="8">
    <source>
        <dbReference type="EMBL" id="CAB4798344.1"/>
    </source>
</evidence>
<feature type="transmembrane region" description="Helical" evidence="5">
    <location>
        <begin position="326"/>
        <end position="356"/>
    </location>
</feature>
<dbReference type="AlphaFoldDB" id="A0A6J6Q2D5"/>
<feature type="transmembrane region" description="Helical" evidence="5">
    <location>
        <begin position="198"/>
        <end position="217"/>
    </location>
</feature>
<evidence type="ECO:0000256" key="2">
    <source>
        <dbReference type="ARBA" id="ARBA00022692"/>
    </source>
</evidence>
<dbReference type="InterPro" id="IPR011547">
    <property type="entry name" value="SLC26A/SulP_dom"/>
</dbReference>
<dbReference type="EMBL" id="CAFBQG010000065">
    <property type="protein sequence ID" value="CAB5048465.1"/>
    <property type="molecule type" value="Genomic_DNA"/>
</dbReference>
<dbReference type="EMBL" id="CAFAAO010000004">
    <property type="protein sequence ID" value="CAB4798344.1"/>
    <property type="molecule type" value="Genomic_DNA"/>
</dbReference>
<feature type="transmembrane region" description="Helical" evidence="5">
    <location>
        <begin position="75"/>
        <end position="91"/>
    </location>
</feature>
<feature type="transmembrane region" description="Helical" evidence="5">
    <location>
        <begin position="128"/>
        <end position="149"/>
    </location>
</feature>
<feature type="transmembrane region" description="Helical" evidence="5">
    <location>
        <begin position="376"/>
        <end position="404"/>
    </location>
</feature>
<dbReference type="InterPro" id="IPR001902">
    <property type="entry name" value="SLC26A/SulP_fam"/>
</dbReference>
<dbReference type="PANTHER" id="PTHR11814">
    <property type="entry name" value="SULFATE TRANSPORTER"/>
    <property type="match status" value="1"/>
</dbReference>
<evidence type="ECO:0000259" key="6">
    <source>
        <dbReference type="Pfam" id="PF00916"/>
    </source>
</evidence>
<feature type="domain" description="SLC26A/SulP transporter" evidence="6">
    <location>
        <begin position="24"/>
        <end position="378"/>
    </location>
</feature>
<feature type="transmembrane region" description="Helical" evidence="5">
    <location>
        <begin position="245"/>
        <end position="267"/>
    </location>
</feature>
<protein>
    <submittedName>
        <fullName evidence="7">Unannotated protein</fullName>
    </submittedName>
</protein>
<dbReference type="GO" id="GO:0016020">
    <property type="term" value="C:membrane"/>
    <property type="evidence" value="ECO:0007669"/>
    <property type="project" value="UniProtKB-SubCell"/>
</dbReference>